<dbReference type="GO" id="GO:0016020">
    <property type="term" value="C:membrane"/>
    <property type="evidence" value="ECO:0007669"/>
    <property type="project" value="UniProtKB-SubCell"/>
</dbReference>
<gene>
    <name evidence="8" type="ORF">HJG52_13435</name>
</gene>
<evidence type="ECO:0000256" key="4">
    <source>
        <dbReference type="ARBA" id="ARBA00022989"/>
    </source>
</evidence>
<reference evidence="8 9" key="1">
    <citation type="submission" date="2020-04" db="EMBL/GenBank/DDBJ databases">
        <title>Knoellia sp. isolate from air conditioner.</title>
        <authorList>
            <person name="Chea S."/>
            <person name="Kim D.-U."/>
        </authorList>
    </citation>
    <scope>NUCLEOTIDE SEQUENCE [LARGE SCALE GENOMIC DNA]</scope>
    <source>
        <strain evidence="8 9">DB2414S</strain>
    </source>
</reference>
<evidence type="ECO:0000256" key="1">
    <source>
        <dbReference type="ARBA" id="ARBA00004141"/>
    </source>
</evidence>
<dbReference type="EMBL" id="JABEPQ010000002">
    <property type="protein sequence ID" value="NNM47005.1"/>
    <property type="molecule type" value="Genomic_DNA"/>
</dbReference>
<dbReference type="InterPro" id="IPR003834">
    <property type="entry name" value="Cyt_c_assmbl_TM_dom"/>
</dbReference>
<feature type="transmembrane region" description="Helical" evidence="6">
    <location>
        <begin position="199"/>
        <end position="220"/>
    </location>
</feature>
<feature type="transmembrane region" description="Helical" evidence="6">
    <location>
        <begin position="255"/>
        <end position="273"/>
    </location>
</feature>
<dbReference type="AlphaFoldDB" id="A0A849HGC7"/>
<keyword evidence="3 6" id="KW-0812">Transmembrane</keyword>
<comment type="subcellular location">
    <subcellularLocation>
        <location evidence="1">Membrane</location>
        <topology evidence="1">Multi-pass membrane protein</topology>
    </subcellularLocation>
</comment>
<feature type="transmembrane region" description="Helical" evidence="6">
    <location>
        <begin position="46"/>
        <end position="70"/>
    </location>
</feature>
<evidence type="ECO:0000256" key="6">
    <source>
        <dbReference type="SAM" id="Phobius"/>
    </source>
</evidence>
<keyword evidence="9" id="KW-1185">Reference proteome</keyword>
<dbReference type="InterPro" id="IPR051790">
    <property type="entry name" value="Cytochrome_c-biogenesis_DsbD"/>
</dbReference>
<accession>A0A849HGC7</accession>
<proteinExistence type="inferred from homology"/>
<protein>
    <submittedName>
        <fullName evidence="8">Cytochrome c biogenesis protein CcdA</fullName>
    </submittedName>
</protein>
<feature type="transmembrane region" description="Helical" evidence="6">
    <location>
        <begin position="123"/>
        <end position="146"/>
    </location>
</feature>
<keyword evidence="5 6" id="KW-0472">Membrane</keyword>
<feature type="domain" description="Cytochrome C biogenesis protein transmembrane" evidence="7">
    <location>
        <begin position="5"/>
        <end position="180"/>
    </location>
</feature>
<organism evidence="8 9">
    <name type="scientific">Knoellia koreensis</name>
    <dbReference type="NCBI Taxonomy" id="2730921"/>
    <lineage>
        <taxon>Bacteria</taxon>
        <taxon>Bacillati</taxon>
        <taxon>Actinomycetota</taxon>
        <taxon>Actinomycetes</taxon>
        <taxon>Micrococcales</taxon>
        <taxon>Intrasporangiaceae</taxon>
        <taxon>Knoellia</taxon>
    </lineage>
</organism>
<dbReference type="PANTHER" id="PTHR31272">
    <property type="entry name" value="CYTOCHROME C-TYPE BIOGENESIS PROTEIN HI_1454-RELATED"/>
    <property type="match status" value="1"/>
</dbReference>
<feature type="transmembrane region" description="Helical" evidence="6">
    <location>
        <begin position="158"/>
        <end position="178"/>
    </location>
</feature>
<feature type="transmembrane region" description="Helical" evidence="6">
    <location>
        <begin position="6"/>
        <end position="34"/>
    </location>
</feature>
<comment type="caution">
    <text evidence="8">The sequence shown here is derived from an EMBL/GenBank/DDBJ whole genome shotgun (WGS) entry which is preliminary data.</text>
</comment>
<sequence>MTEVNLLAALAAGTLSLLSPCSALLLPSFFAYAFASRTALMARTGVFYLGLLITLVPLGSGAAAVSSLFYAHREAVITGAGWTIIVLGLAQILGLGFSIPGVGRLQAWTQRRQSGLGGYGSTLVLGAIYGLAGFCSGPVLGAILTVAATQPNPTQGGLLLAVYALGMAAPLFVLAALWDRFKLGQRGWLRGRSLPVGRLQLHTTSLVSGVLFIVIGYLFLRFDGTAGVSAWFGIGDTSDLEVTAQNAVTRTVADVPLWSAPLAVAVIAAAVALRRVNTFQRNRSRSRDSAT</sequence>
<evidence type="ECO:0000313" key="8">
    <source>
        <dbReference type="EMBL" id="NNM47005.1"/>
    </source>
</evidence>
<feature type="transmembrane region" description="Helical" evidence="6">
    <location>
        <begin position="82"/>
        <end position="102"/>
    </location>
</feature>
<dbReference type="GO" id="GO:0017004">
    <property type="term" value="P:cytochrome complex assembly"/>
    <property type="evidence" value="ECO:0007669"/>
    <property type="project" value="InterPro"/>
</dbReference>
<evidence type="ECO:0000256" key="5">
    <source>
        <dbReference type="ARBA" id="ARBA00023136"/>
    </source>
</evidence>
<dbReference type="RefSeq" id="WP_171244030.1">
    <property type="nucleotide sequence ID" value="NZ_JABEPQ010000002.1"/>
</dbReference>
<evidence type="ECO:0000259" key="7">
    <source>
        <dbReference type="Pfam" id="PF02683"/>
    </source>
</evidence>
<keyword evidence="4 6" id="KW-1133">Transmembrane helix</keyword>
<name>A0A849HGC7_9MICO</name>
<evidence type="ECO:0000256" key="3">
    <source>
        <dbReference type="ARBA" id="ARBA00022692"/>
    </source>
</evidence>
<dbReference type="Proteomes" id="UP000588586">
    <property type="component" value="Unassembled WGS sequence"/>
</dbReference>
<comment type="similarity">
    <text evidence="2">Belongs to the DsbD family.</text>
</comment>
<dbReference type="Pfam" id="PF02683">
    <property type="entry name" value="DsbD_TM"/>
    <property type="match status" value="1"/>
</dbReference>
<dbReference type="PANTHER" id="PTHR31272:SF4">
    <property type="entry name" value="CYTOCHROME C-TYPE BIOGENESIS PROTEIN HI_1454-RELATED"/>
    <property type="match status" value="1"/>
</dbReference>
<evidence type="ECO:0000256" key="2">
    <source>
        <dbReference type="ARBA" id="ARBA00006143"/>
    </source>
</evidence>
<evidence type="ECO:0000313" key="9">
    <source>
        <dbReference type="Proteomes" id="UP000588586"/>
    </source>
</evidence>